<evidence type="ECO:0000313" key="2">
    <source>
        <dbReference type="Proteomes" id="UP001597475"/>
    </source>
</evidence>
<dbReference type="EMBL" id="JBHUMK010000021">
    <property type="protein sequence ID" value="MFD2608905.1"/>
    <property type="molecule type" value="Genomic_DNA"/>
</dbReference>
<gene>
    <name evidence="1" type="ORF">ACFSR9_05540</name>
</gene>
<organism evidence="1 2">
    <name type="scientific">Deinococcus taklimakanensis</name>
    <dbReference type="NCBI Taxonomy" id="536443"/>
    <lineage>
        <taxon>Bacteria</taxon>
        <taxon>Thermotogati</taxon>
        <taxon>Deinococcota</taxon>
        <taxon>Deinococci</taxon>
        <taxon>Deinococcales</taxon>
        <taxon>Deinococcaceae</taxon>
        <taxon>Deinococcus</taxon>
    </lineage>
</organism>
<keyword evidence="2" id="KW-1185">Reference proteome</keyword>
<sequence>MQTPSGATRWPRWRAGAGGAARTGLAVLAAEGRSTGLLSRKVTVHAWLYSARAARLSGEVDCASRLGGAVATVPVKVDTRVKTGWNVARPERDASANLFGQVSAGGSLVNAEKGEDLTTWRTAEELTTQIGF</sequence>
<dbReference type="RefSeq" id="WP_386843844.1">
    <property type="nucleotide sequence ID" value="NZ_JBHUMK010000021.1"/>
</dbReference>
<reference evidence="2" key="1">
    <citation type="journal article" date="2019" name="Int. J. Syst. Evol. Microbiol.">
        <title>The Global Catalogue of Microorganisms (GCM) 10K type strain sequencing project: providing services to taxonomists for standard genome sequencing and annotation.</title>
        <authorList>
            <consortium name="The Broad Institute Genomics Platform"/>
            <consortium name="The Broad Institute Genome Sequencing Center for Infectious Disease"/>
            <person name="Wu L."/>
            <person name="Ma J."/>
        </authorList>
    </citation>
    <scope>NUCLEOTIDE SEQUENCE [LARGE SCALE GENOMIC DNA]</scope>
    <source>
        <strain evidence="2">KCTC 33842</strain>
    </source>
</reference>
<dbReference type="Proteomes" id="UP001597475">
    <property type="component" value="Unassembled WGS sequence"/>
</dbReference>
<accession>A0ABW5P1J9</accession>
<comment type="caution">
    <text evidence="1">The sequence shown here is derived from an EMBL/GenBank/DDBJ whole genome shotgun (WGS) entry which is preliminary data.</text>
</comment>
<proteinExistence type="predicted"/>
<evidence type="ECO:0000313" key="1">
    <source>
        <dbReference type="EMBL" id="MFD2608905.1"/>
    </source>
</evidence>
<protein>
    <submittedName>
        <fullName evidence="1">Uncharacterized protein</fullName>
    </submittedName>
</protein>
<name>A0ABW5P1J9_9DEIO</name>